<dbReference type="Pfam" id="PF00534">
    <property type="entry name" value="Glycos_transf_1"/>
    <property type="match status" value="1"/>
</dbReference>
<gene>
    <name evidence="3" type="ORF">A2519_08065</name>
</gene>
<organism evidence="3 4">
    <name type="scientific">Candidatus Raymondbacteria bacterium RIFOXYD12_FULL_49_13</name>
    <dbReference type="NCBI Taxonomy" id="1817890"/>
    <lineage>
        <taxon>Bacteria</taxon>
        <taxon>Raymondiibacteriota</taxon>
    </lineage>
</organism>
<dbReference type="Proteomes" id="UP000179243">
    <property type="component" value="Unassembled WGS sequence"/>
</dbReference>
<dbReference type="Gene3D" id="3.40.50.2000">
    <property type="entry name" value="Glycogen Phosphorylase B"/>
    <property type="match status" value="2"/>
</dbReference>
<dbReference type="InterPro" id="IPR001296">
    <property type="entry name" value="Glyco_trans_1"/>
</dbReference>
<evidence type="ECO:0008006" key="5">
    <source>
        <dbReference type="Google" id="ProtNLM"/>
    </source>
</evidence>
<evidence type="ECO:0000259" key="1">
    <source>
        <dbReference type="Pfam" id="PF00534"/>
    </source>
</evidence>
<dbReference type="SUPFAM" id="SSF53756">
    <property type="entry name" value="UDP-Glycosyltransferase/glycogen phosphorylase"/>
    <property type="match status" value="1"/>
</dbReference>
<dbReference type="PANTHER" id="PTHR45947:SF3">
    <property type="entry name" value="SULFOQUINOVOSYL TRANSFERASE SQD2"/>
    <property type="match status" value="1"/>
</dbReference>
<evidence type="ECO:0000313" key="4">
    <source>
        <dbReference type="Proteomes" id="UP000179243"/>
    </source>
</evidence>
<dbReference type="InterPro" id="IPR050194">
    <property type="entry name" value="Glycosyltransferase_grp1"/>
</dbReference>
<protein>
    <recommendedName>
        <fullName evidence="5">Glycosyl transferase family 1 domain-containing protein</fullName>
    </recommendedName>
</protein>
<name>A0A1F7F2H8_UNCRA</name>
<dbReference type="CDD" id="cd03801">
    <property type="entry name" value="GT4_PimA-like"/>
    <property type="match status" value="1"/>
</dbReference>
<dbReference type="Pfam" id="PF13439">
    <property type="entry name" value="Glyco_transf_4"/>
    <property type="match status" value="1"/>
</dbReference>
<dbReference type="PANTHER" id="PTHR45947">
    <property type="entry name" value="SULFOQUINOVOSYL TRANSFERASE SQD2"/>
    <property type="match status" value="1"/>
</dbReference>
<evidence type="ECO:0000313" key="3">
    <source>
        <dbReference type="EMBL" id="OGK00870.1"/>
    </source>
</evidence>
<accession>A0A1F7F2H8</accession>
<feature type="domain" description="Glycosyltransferase subfamily 4-like N-terminal" evidence="2">
    <location>
        <begin position="16"/>
        <end position="167"/>
    </location>
</feature>
<proteinExistence type="predicted"/>
<dbReference type="EMBL" id="MFYX01000139">
    <property type="protein sequence ID" value="OGK00870.1"/>
    <property type="molecule type" value="Genomic_DNA"/>
</dbReference>
<evidence type="ECO:0000259" key="2">
    <source>
        <dbReference type="Pfam" id="PF13439"/>
    </source>
</evidence>
<dbReference type="GO" id="GO:0016757">
    <property type="term" value="F:glycosyltransferase activity"/>
    <property type="evidence" value="ECO:0007669"/>
    <property type="project" value="InterPro"/>
</dbReference>
<dbReference type="AlphaFoldDB" id="A0A1F7F2H8"/>
<feature type="domain" description="Glycosyl transferase family 1" evidence="1">
    <location>
        <begin position="176"/>
        <end position="317"/>
    </location>
</feature>
<sequence>MNIAFFQRDLPPEKHGGVAKQVHLLANELVRLSQTVTVFSLSEKPDSALYEVRPCPMPPSLRSIRLTERFLLGWYFSRIPLHGFDIVHAHGDNFFMFGKGPQVRTYYGSALGEALHARNPLRALEQSLFWLGELAGLAAADVRVSISPGTKKYLPYIGHIVPCGVDLLAYRPANEKNPGPAILFVGSAQGRKRGQAMAAVYQRIRQQAPDAVLWTVGAGFEEGAGIHCFKNIDEDTLITLYQKAWVLCSLSTYEGFGLPLAEAMACGTPVVSTPNTGASFVLENGKNGIICGLERISDTVCGLLKDKTARDALAQAGGTRAQAFDIRTIAARYLELYHELIV</sequence>
<dbReference type="InterPro" id="IPR028098">
    <property type="entry name" value="Glyco_trans_4-like_N"/>
</dbReference>
<comment type="caution">
    <text evidence="3">The sequence shown here is derived from an EMBL/GenBank/DDBJ whole genome shotgun (WGS) entry which is preliminary data.</text>
</comment>
<reference evidence="3 4" key="1">
    <citation type="journal article" date="2016" name="Nat. Commun.">
        <title>Thousands of microbial genomes shed light on interconnected biogeochemical processes in an aquifer system.</title>
        <authorList>
            <person name="Anantharaman K."/>
            <person name="Brown C.T."/>
            <person name="Hug L.A."/>
            <person name="Sharon I."/>
            <person name="Castelle C.J."/>
            <person name="Probst A.J."/>
            <person name="Thomas B.C."/>
            <person name="Singh A."/>
            <person name="Wilkins M.J."/>
            <person name="Karaoz U."/>
            <person name="Brodie E.L."/>
            <person name="Williams K.H."/>
            <person name="Hubbard S.S."/>
            <person name="Banfield J.F."/>
        </authorList>
    </citation>
    <scope>NUCLEOTIDE SEQUENCE [LARGE SCALE GENOMIC DNA]</scope>
</reference>